<comment type="caution">
    <text evidence="2">The sequence shown here is derived from an EMBL/GenBank/DDBJ whole genome shotgun (WGS) entry which is preliminary data.</text>
</comment>
<reference evidence="2 3" key="1">
    <citation type="submission" date="2013-08" db="EMBL/GenBank/DDBJ databases">
        <authorList>
            <person name="Huang J."/>
            <person name="Wang G."/>
        </authorList>
    </citation>
    <scope>NUCLEOTIDE SEQUENCE [LARGE SCALE GENOMIC DNA]</scope>
    <source>
        <strain evidence="2 3">JSM 072002</strain>
    </source>
</reference>
<dbReference type="eggNOG" id="COG0860">
    <property type="taxonomic scope" value="Bacteria"/>
</dbReference>
<dbReference type="Gene3D" id="3.40.630.40">
    <property type="entry name" value="Zn-dependent exopeptidases"/>
    <property type="match status" value="1"/>
</dbReference>
<dbReference type="STRING" id="1385512.N784_13730"/>
<organism evidence="2 3">
    <name type="scientific">Pontibacillus litoralis JSM 072002</name>
    <dbReference type="NCBI Taxonomy" id="1385512"/>
    <lineage>
        <taxon>Bacteria</taxon>
        <taxon>Bacillati</taxon>
        <taxon>Bacillota</taxon>
        <taxon>Bacilli</taxon>
        <taxon>Bacillales</taxon>
        <taxon>Bacillaceae</taxon>
        <taxon>Pontibacillus</taxon>
    </lineage>
</organism>
<dbReference type="Proteomes" id="UP000030401">
    <property type="component" value="Unassembled WGS sequence"/>
</dbReference>
<feature type="region of interest" description="Disordered" evidence="1">
    <location>
        <begin position="113"/>
        <end position="137"/>
    </location>
</feature>
<proteinExistence type="predicted"/>
<accession>A0A0A5FZQ3</accession>
<evidence type="ECO:0000313" key="2">
    <source>
        <dbReference type="EMBL" id="KGX84300.1"/>
    </source>
</evidence>
<dbReference type="Pfam" id="PF07454">
    <property type="entry name" value="SpoIIP"/>
    <property type="match status" value="1"/>
</dbReference>
<dbReference type="EMBL" id="AVPG01000042">
    <property type="protein sequence ID" value="KGX84300.1"/>
    <property type="molecule type" value="Genomic_DNA"/>
</dbReference>
<dbReference type="InterPro" id="IPR010897">
    <property type="entry name" value="Spore_II_P"/>
</dbReference>
<dbReference type="RefSeq" id="WP_052127378.1">
    <property type="nucleotide sequence ID" value="NZ_AVPG01000042.1"/>
</dbReference>
<keyword evidence="3" id="KW-1185">Reference proteome</keyword>
<evidence type="ECO:0000313" key="3">
    <source>
        <dbReference type="Proteomes" id="UP000030401"/>
    </source>
</evidence>
<dbReference type="SUPFAM" id="SSF53187">
    <property type="entry name" value="Zn-dependent exopeptidases"/>
    <property type="match status" value="1"/>
</dbReference>
<protein>
    <submittedName>
        <fullName evidence="2">Stage II sporulation protein P</fullName>
    </submittedName>
</protein>
<gene>
    <name evidence="2" type="ORF">N784_13730</name>
</gene>
<dbReference type="NCBIfam" id="TIGR02867">
    <property type="entry name" value="spore_II_P"/>
    <property type="match status" value="1"/>
</dbReference>
<name>A0A0A5FZQ3_9BACI</name>
<evidence type="ECO:0000256" key="1">
    <source>
        <dbReference type="SAM" id="MobiDB-lite"/>
    </source>
</evidence>
<dbReference type="AlphaFoldDB" id="A0A0A5FZQ3"/>
<sequence length="359" mass="40045">MFTIYVHVLFGVFFAFLVLSPNKQMDFMQYSFVNEMIDSESTSDVLRLMIGSEMAPYNAQLKDKGIEVPSVSSLFFQTAAGVKLSDFSSLLETAIPGLQQSASLMDSNVASMPIESPPPDFDKLLEEGGQDEEDEPIEKNEEANVFVYHSHSWEAFLPMLDSKTKPSEASSTDRDKNIVMVGSMLTEELEERGIQTMHDKTNVAAALNEQGLNHNDSYTFARKTIKAAASESDDISYFIDIHRDAQRKDITTSQINGKPYAKIYFVVGTAHEQYKKNAAFANQINQSLEDKYPGISRGVYKKDKTMGNGVYNQDFSENAILIEVGGIDNTKEELRNSSKALAEVLSNHIHQAEKVNAKQ</sequence>